<feature type="non-terminal residue" evidence="6">
    <location>
        <position position="1"/>
    </location>
</feature>
<sequence length="291" mass="33883">NIPKDTTLTINNKNIRIVQKLGAGAFGTVYESQVNGELRALKIIKQFKNSEQKVCNAYNEREAKNLLNLQECPYVVKYYSFETTTINGIDCYIIETELCKTSLINLLVEEIEQYGSKEQFSLKYKNTVRKFIFQTMIALKYIHGKGYIHRDIKPENILIGFDGNVRIIDFNLSKECQKSSTQLGTEYYQAPEIKSGEYDNRIDSFSLAVTIYQMFTGDFPFKQQRSKLFKQAVQNQAYNKDAILDTRPEMTVQMQQMKNILNLFLVEKDKRPTITQFLDENPEIENKYNQQ</sequence>
<feature type="binding site" evidence="3">
    <location>
        <position position="42"/>
    </location>
    <ligand>
        <name>ATP</name>
        <dbReference type="ChEBI" id="CHEBI:30616"/>
    </ligand>
</feature>
<dbReference type="GO" id="GO:0005634">
    <property type="term" value="C:nucleus"/>
    <property type="evidence" value="ECO:0007669"/>
    <property type="project" value="TreeGrafter"/>
</dbReference>
<dbReference type="GO" id="GO:0044773">
    <property type="term" value="P:mitotic DNA damage checkpoint signaling"/>
    <property type="evidence" value="ECO:0007669"/>
    <property type="project" value="TreeGrafter"/>
</dbReference>
<evidence type="ECO:0000256" key="4">
    <source>
        <dbReference type="RuleBase" id="RU000304"/>
    </source>
</evidence>
<evidence type="ECO:0000256" key="2">
    <source>
        <dbReference type="ARBA" id="ARBA00022840"/>
    </source>
</evidence>
<proteinExistence type="inferred from homology"/>
<comment type="similarity">
    <text evidence="4">Belongs to the protein kinase superfamily.</text>
</comment>
<dbReference type="PANTHER" id="PTHR44167:SF30">
    <property type="entry name" value="PHOSPHORYLASE KINASE"/>
    <property type="match status" value="1"/>
</dbReference>
<organism evidence="6">
    <name type="scientific">Trepomonas sp. PC1</name>
    <dbReference type="NCBI Taxonomy" id="1076344"/>
    <lineage>
        <taxon>Eukaryota</taxon>
        <taxon>Metamonada</taxon>
        <taxon>Diplomonadida</taxon>
        <taxon>Hexamitidae</taxon>
        <taxon>Hexamitinae</taxon>
        <taxon>Trepomonas</taxon>
    </lineage>
</organism>
<dbReference type="Pfam" id="PF00069">
    <property type="entry name" value="Pkinase"/>
    <property type="match status" value="1"/>
</dbReference>
<accession>A0A146K862</accession>
<evidence type="ECO:0000256" key="1">
    <source>
        <dbReference type="ARBA" id="ARBA00022741"/>
    </source>
</evidence>
<dbReference type="InterPro" id="IPR008271">
    <property type="entry name" value="Ser/Thr_kinase_AS"/>
</dbReference>
<dbReference type="PANTHER" id="PTHR44167">
    <property type="entry name" value="OVARIAN-SPECIFIC SERINE/THREONINE-PROTEIN KINASE LOK-RELATED"/>
    <property type="match status" value="1"/>
</dbReference>
<dbReference type="Gene3D" id="1.10.510.10">
    <property type="entry name" value="Transferase(Phosphotransferase) domain 1"/>
    <property type="match status" value="1"/>
</dbReference>
<dbReference type="SUPFAM" id="SSF56112">
    <property type="entry name" value="Protein kinase-like (PK-like)"/>
    <property type="match status" value="1"/>
</dbReference>
<reference evidence="6" key="1">
    <citation type="submission" date="2015-07" db="EMBL/GenBank/DDBJ databases">
        <title>Adaptation to a free-living lifestyle via gene acquisitions in the diplomonad Trepomonas sp. PC1.</title>
        <authorList>
            <person name="Xu F."/>
            <person name="Jerlstrom-Hultqvist J."/>
            <person name="Kolisko M."/>
            <person name="Simpson A.G.B."/>
            <person name="Roger A.J."/>
            <person name="Svard S.G."/>
            <person name="Andersson J.O."/>
        </authorList>
    </citation>
    <scope>NUCLEOTIDE SEQUENCE</scope>
    <source>
        <strain evidence="6">PC1</strain>
    </source>
</reference>
<dbReference type="PROSITE" id="PS50011">
    <property type="entry name" value="PROTEIN_KINASE_DOM"/>
    <property type="match status" value="1"/>
</dbReference>
<evidence type="ECO:0000313" key="6">
    <source>
        <dbReference type="EMBL" id="JAP92558.1"/>
    </source>
</evidence>
<dbReference type="GO" id="GO:0005524">
    <property type="term" value="F:ATP binding"/>
    <property type="evidence" value="ECO:0007669"/>
    <property type="project" value="UniProtKB-UniRule"/>
</dbReference>
<keyword evidence="1 3" id="KW-0547">Nucleotide-binding</keyword>
<dbReference type="PROSITE" id="PS00108">
    <property type="entry name" value="PROTEIN_KINASE_ST"/>
    <property type="match status" value="1"/>
</dbReference>
<gene>
    <name evidence="6" type="ORF">TPC1_15460</name>
</gene>
<dbReference type="AlphaFoldDB" id="A0A146K862"/>
<evidence type="ECO:0000256" key="3">
    <source>
        <dbReference type="PROSITE-ProRule" id="PRU10141"/>
    </source>
</evidence>
<dbReference type="InterPro" id="IPR011009">
    <property type="entry name" value="Kinase-like_dom_sf"/>
</dbReference>
<feature type="domain" description="Protein kinase" evidence="5">
    <location>
        <begin position="15"/>
        <end position="284"/>
    </location>
</feature>
<dbReference type="SMART" id="SM00220">
    <property type="entry name" value="S_TKc"/>
    <property type="match status" value="1"/>
</dbReference>
<evidence type="ECO:0000259" key="5">
    <source>
        <dbReference type="PROSITE" id="PS50011"/>
    </source>
</evidence>
<keyword evidence="2 3" id="KW-0067">ATP-binding</keyword>
<dbReference type="InterPro" id="IPR000719">
    <property type="entry name" value="Prot_kinase_dom"/>
</dbReference>
<dbReference type="GO" id="GO:0004674">
    <property type="term" value="F:protein serine/threonine kinase activity"/>
    <property type="evidence" value="ECO:0007669"/>
    <property type="project" value="UniProtKB-KW"/>
</dbReference>
<dbReference type="PROSITE" id="PS00107">
    <property type="entry name" value="PROTEIN_KINASE_ATP"/>
    <property type="match status" value="1"/>
</dbReference>
<name>A0A146K862_9EUKA</name>
<keyword evidence="4" id="KW-0723">Serine/threonine-protein kinase</keyword>
<dbReference type="EMBL" id="GDID01004048">
    <property type="protein sequence ID" value="JAP92558.1"/>
    <property type="molecule type" value="Transcribed_RNA"/>
</dbReference>
<dbReference type="InterPro" id="IPR017441">
    <property type="entry name" value="Protein_kinase_ATP_BS"/>
</dbReference>
<keyword evidence="6" id="KW-0418">Kinase</keyword>
<keyword evidence="6" id="KW-0808">Transferase</keyword>
<protein>
    <submittedName>
        <fullName evidence="6">Protein kinase domain-containing protein</fullName>
    </submittedName>
</protein>